<dbReference type="SUPFAM" id="SSF54826">
    <property type="entry name" value="Enolase N-terminal domain-like"/>
    <property type="match status" value="1"/>
</dbReference>
<gene>
    <name evidence="5" type="ORF">BMR96_03250</name>
</gene>
<dbReference type="EMBL" id="MPLS01000007">
    <property type="protein sequence ID" value="ORI98231.1"/>
    <property type="molecule type" value="Genomic_DNA"/>
</dbReference>
<dbReference type="PANTHER" id="PTHR48073:SF5">
    <property type="entry name" value="O-SUCCINYLBENZOATE SYNTHASE"/>
    <property type="match status" value="1"/>
</dbReference>
<dbReference type="InterPro" id="IPR013341">
    <property type="entry name" value="Mandelate_racemase_N_dom"/>
</dbReference>
<dbReference type="Pfam" id="PF02746">
    <property type="entry name" value="MR_MLE_N"/>
    <property type="match status" value="1"/>
</dbReference>
<dbReference type="Gene3D" id="3.30.390.10">
    <property type="entry name" value="Enolase-like, N-terminal domain"/>
    <property type="match status" value="1"/>
</dbReference>
<name>A0A1X0VEW3_LEUPS</name>
<dbReference type="InterPro" id="IPR036849">
    <property type="entry name" value="Enolase-like_C_sf"/>
</dbReference>
<dbReference type="STRING" id="33968.BMS77_07100"/>
<feature type="domain" description="Mandelate racemase/muconate lactonizing enzyme N-terminal" evidence="3">
    <location>
        <begin position="16"/>
        <end position="132"/>
    </location>
</feature>
<evidence type="ECO:0000259" key="3">
    <source>
        <dbReference type="Pfam" id="PF02746"/>
    </source>
</evidence>
<dbReference type="Gene3D" id="3.20.20.120">
    <property type="entry name" value="Enolase-like C-terminal domain"/>
    <property type="match status" value="1"/>
</dbReference>
<dbReference type="SFLD" id="SFLDF00009">
    <property type="entry name" value="o-succinylbenzoate_synthase"/>
    <property type="match status" value="1"/>
</dbReference>
<accession>A0A1X0VEW3</accession>
<dbReference type="eggNOG" id="COG4948">
    <property type="taxonomic scope" value="Bacteria"/>
</dbReference>
<dbReference type="SFLD" id="SFLDS00001">
    <property type="entry name" value="Enolase"/>
    <property type="match status" value="1"/>
</dbReference>
<keyword evidence="2" id="KW-0460">Magnesium</keyword>
<dbReference type="GO" id="GO:0003824">
    <property type="term" value="F:catalytic activity"/>
    <property type="evidence" value="ECO:0007669"/>
    <property type="project" value="UniProtKB-ARBA"/>
</dbReference>
<protein>
    <submittedName>
        <fullName evidence="5">O-succinylbenzoate synthase</fullName>
    </submittedName>
</protein>
<dbReference type="Proteomes" id="UP000192288">
    <property type="component" value="Unassembled WGS sequence"/>
</dbReference>
<dbReference type="RefSeq" id="WP_004913065.1">
    <property type="nucleotide sequence ID" value="NZ_MPLS01000007.1"/>
</dbReference>
<evidence type="ECO:0000259" key="4">
    <source>
        <dbReference type="Pfam" id="PF13378"/>
    </source>
</evidence>
<dbReference type="InterPro" id="IPR029017">
    <property type="entry name" value="Enolase-like_N"/>
</dbReference>
<dbReference type="GO" id="GO:0046872">
    <property type="term" value="F:metal ion binding"/>
    <property type="evidence" value="ECO:0007669"/>
    <property type="project" value="UniProtKB-KW"/>
</dbReference>
<dbReference type="UniPathway" id="UPA00079"/>
<proteinExistence type="predicted"/>
<comment type="caution">
    <text evidence="5">The sequence shown here is derived from an EMBL/GenBank/DDBJ whole genome shotgun (WGS) entry which is preliminary data.</text>
</comment>
<dbReference type="PANTHER" id="PTHR48073">
    <property type="entry name" value="O-SUCCINYLBENZOATE SYNTHASE-RELATED"/>
    <property type="match status" value="1"/>
</dbReference>
<dbReference type="GO" id="GO:0009234">
    <property type="term" value="P:menaquinone biosynthetic process"/>
    <property type="evidence" value="ECO:0007669"/>
    <property type="project" value="UniProtKB-UniPathway"/>
</dbReference>
<reference evidence="5 6" key="1">
    <citation type="journal article" date="2017" name="Front. Microbiol.">
        <title>Genomic Characterization of Dairy Associated Leuconostoc Species and Diversity of Leuconostocs in Undefined Mixed Mesophilic Starter Cultures.</title>
        <authorList>
            <person name="Frantzen C.A."/>
            <person name="Kot W."/>
            <person name="Pedersen T.B."/>
            <person name="Ardo Y.M."/>
            <person name="Broadbent J.R."/>
            <person name="Neve H."/>
            <person name="Hansen L.H."/>
            <person name="Dal Bello F."/>
            <person name="Ostlie H.M."/>
            <person name="Kleppen H.P."/>
            <person name="Vogensen F.K."/>
            <person name="Holo H."/>
        </authorList>
    </citation>
    <scope>NUCLEOTIDE SEQUENCE [LARGE SCALE GENOMIC DNA]</scope>
    <source>
        <strain evidence="5 6">LMGCF08</strain>
    </source>
</reference>
<feature type="domain" description="Enolase C-terminal" evidence="4">
    <location>
        <begin position="147"/>
        <end position="351"/>
    </location>
</feature>
<sequence length="366" mass="40905">MYQIKSVTLTPVILILKQSFKTAHTETKRRPLTIVQVTLFDHLTQQEVMGYGEIQSFDDFTYAPENQIMSLSIVQNILLPQLQDYQFKSPEEFAGRLNKLTAYGSFAKSGLEMAIWDAVGHLKKKSLQRLIGGTERKVPVSVAIGLADDFKAMMKAQYQRHKLKIDGATNDWQKLIDLLLDYPNQHFSIDANCSFRDEDFSFLAALPDNVDFIEQPYSANDFVKHAQLQARIQQHLSLDESVNNIDDIATMLDLHAADALTVKQGKIGGISNAIMAIKMVDKPWIGGMLTSGLGRSVDLALASLPNIAFPSDISDSSRYFERDIIKEKLVVDRGYITVPTGFGIGVTMDFDAIADMQSANTINIQY</sequence>
<dbReference type="SFLD" id="SFLDG00180">
    <property type="entry name" value="muconate_cycloisomerase"/>
    <property type="match status" value="1"/>
</dbReference>
<organism evidence="5 6">
    <name type="scientific">Leuconostoc pseudomesenteroides</name>
    <dbReference type="NCBI Taxonomy" id="33968"/>
    <lineage>
        <taxon>Bacteria</taxon>
        <taxon>Bacillati</taxon>
        <taxon>Bacillota</taxon>
        <taxon>Bacilli</taxon>
        <taxon>Lactobacillales</taxon>
        <taxon>Lactobacillaceae</taxon>
        <taxon>Leuconostoc</taxon>
    </lineage>
</organism>
<dbReference type="UniPathway" id="UPA01057">
    <property type="reaction ID" value="UER00165"/>
</dbReference>
<evidence type="ECO:0000256" key="2">
    <source>
        <dbReference type="ARBA" id="ARBA00022842"/>
    </source>
</evidence>
<evidence type="ECO:0000313" key="5">
    <source>
        <dbReference type="EMBL" id="ORI98231.1"/>
    </source>
</evidence>
<dbReference type="AlphaFoldDB" id="A0A1X0VEW3"/>
<evidence type="ECO:0000313" key="6">
    <source>
        <dbReference type="Proteomes" id="UP000192288"/>
    </source>
</evidence>
<dbReference type="Pfam" id="PF13378">
    <property type="entry name" value="MR_MLE_C"/>
    <property type="match status" value="1"/>
</dbReference>
<keyword evidence="1" id="KW-0479">Metal-binding</keyword>
<dbReference type="InterPro" id="IPR029065">
    <property type="entry name" value="Enolase_C-like"/>
</dbReference>
<evidence type="ECO:0000256" key="1">
    <source>
        <dbReference type="ARBA" id="ARBA00022723"/>
    </source>
</evidence>
<dbReference type="SUPFAM" id="SSF51604">
    <property type="entry name" value="Enolase C-terminal domain-like"/>
    <property type="match status" value="1"/>
</dbReference>